<accession>A0ABM9MH26</accession>
<dbReference type="EMBL" id="OY726395">
    <property type="protein sequence ID" value="CAJ1584991.1"/>
    <property type="molecule type" value="Genomic_DNA"/>
</dbReference>
<evidence type="ECO:0000256" key="1">
    <source>
        <dbReference type="ARBA" id="ARBA00008791"/>
    </source>
</evidence>
<dbReference type="PANTHER" id="PTHR46268:SF6">
    <property type="entry name" value="UNIVERSAL STRESS PROTEIN UP12"/>
    <property type="match status" value="1"/>
</dbReference>
<sequence>MHLTVGYLATPTGDDGVALAVALARTFGAEVDVVLVVRHELPDGSPGRAQYQDLLIRRGNRWVDAAVATLAAAGITATGNVLVGESFAESLSSFAEEHGSDLIVVGGARDGFFGGHVIGPVSSALLHSSTIPVALAPRGYAEDPPPALTAVTAAVPTKPGDDNPLPFAIRLAGAAGLPMRMVSLVSAENLAEADNIAELRAMQIAAAEENLEVAARALPKPADIESRVAEGMTLESALKKLTWTQSDVLVVGSSRFAAPRRIFLGSTAARILAGTDAPVIVIPRGD</sequence>
<dbReference type="CDD" id="cd00293">
    <property type="entry name" value="USP-like"/>
    <property type="match status" value="2"/>
</dbReference>
<dbReference type="InterPro" id="IPR014729">
    <property type="entry name" value="Rossmann-like_a/b/a_fold"/>
</dbReference>
<evidence type="ECO:0000259" key="2">
    <source>
        <dbReference type="Pfam" id="PF00582"/>
    </source>
</evidence>
<name>A0ABM9MH26_9MYCO</name>
<organism evidence="3 4">
    <name type="scientific">[Mycobacterium] wendilense</name>
    <dbReference type="NCBI Taxonomy" id="3064284"/>
    <lineage>
        <taxon>Bacteria</taxon>
        <taxon>Bacillati</taxon>
        <taxon>Actinomycetota</taxon>
        <taxon>Actinomycetes</taxon>
        <taxon>Mycobacteriales</taxon>
        <taxon>Mycobacteriaceae</taxon>
        <taxon>Mycolicibacter</taxon>
    </lineage>
</organism>
<keyword evidence="4" id="KW-1185">Reference proteome</keyword>
<dbReference type="Gene3D" id="3.40.50.620">
    <property type="entry name" value="HUPs"/>
    <property type="match status" value="2"/>
</dbReference>
<dbReference type="PANTHER" id="PTHR46268">
    <property type="entry name" value="STRESS RESPONSE PROTEIN NHAX"/>
    <property type="match status" value="1"/>
</dbReference>
<feature type="domain" description="UspA" evidence="2">
    <location>
        <begin position="4"/>
        <end position="136"/>
    </location>
</feature>
<comment type="similarity">
    <text evidence="1">Belongs to the universal stress protein A family.</text>
</comment>
<dbReference type="RefSeq" id="WP_316510803.1">
    <property type="nucleotide sequence ID" value="NZ_OY726395.1"/>
</dbReference>
<proteinExistence type="inferred from homology"/>
<reference evidence="3 4" key="1">
    <citation type="submission" date="2023-08" db="EMBL/GenBank/DDBJ databases">
        <authorList>
            <person name="Folkvardsen B D."/>
            <person name="Norman A."/>
        </authorList>
    </citation>
    <scope>NUCLEOTIDE SEQUENCE [LARGE SCALE GENOMIC DNA]</scope>
    <source>
        <strain evidence="3 4">Mu0050</strain>
    </source>
</reference>
<evidence type="ECO:0000313" key="4">
    <source>
        <dbReference type="Proteomes" id="UP001190466"/>
    </source>
</evidence>
<evidence type="ECO:0000313" key="3">
    <source>
        <dbReference type="EMBL" id="CAJ1584991.1"/>
    </source>
</evidence>
<protein>
    <submittedName>
        <fullName evidence="3">Universal stress protein</fullName>
    </submittedName>
</protein>
<dbReference type="SUPFAM" id="SSF52402">
    <property type="entry name" value="Adenine nucleotide alpha hydrolases-like"/>
    <property type="match status" value="2"/>
</dbReference>
<gene>
    <name evidence="3" type="ORF">MU0050_003478</name>
</gene>
<dbReference type="Pfam" id="PF00582">
    <property type="entry name" value="Usp"/>
    <property type="match status" value="2"/>
</dbReference>
<dbReference type="InterPro" id="IPR006016">
    <property type="entry name" value="UspA"/>
</dbReference>
<feature type="domain" description="UspA" evidence="2">
    <location>
        <begin position="162"/>
        <end position="283"/>
    </location>
</feature>
<dbReference type="Proteomes" id="UP001190466">
    <property type="component" value="Chromosome"/>
</dbReference>